<name>A0A1I6MUI4_9RHOB</name>
<dbReference type="SMART" id="SM00382">
    <property type="entry name" value="AAA"/>
    <property type="match status" value="1"/>
</dbReference>
<dbReference type="PROSITE" id="PS00152">
    <property type="entry name" value="ATPASE_ALPHA_BETA"/>
    <property type="match status" value="1"/>
</dbReference>
<dbReference type="Pfam" id="PF00006">
    <property type="entry name" value="ATP-synt_ab"/>
    <property type="match status" value="1"/>
</dbReference>
<evidence type="ECO:0000259" key="5">
    <source>
        <dbReference type="SMART" id="SM00382"/>
    </source>
</evidence>
<evidence type="ECO:0000256" key="4">
    <source>
        <dbReference type="ARBA" id="ARBA00022967"/>
    </source>
</evidence>
<gene>
    <name evidence="6" type="ORF">SAMN05444714_2121</name>
</gene>
<accession>A0A1I6MUI4</accession>
<dbReference type="GO" id="GO:0046933">
    <property type="term" value="F:proton-transporting ATP synthase activity, rotational mechanism"/>
    <property type="evidence" value="ECO:0007669"/>
    <property type="project" value="TreeGrafter"/>
</dbReference>
<dbReference type="EMBL" id="FOZM01000002">
    <property type="protein sequence ID" value="SFS19198.1"/>
    <property type="molecule type" value="Genomic_DNA"/>
</dbReference>
<organism evidence="6 7">
    <name type="scientific">Yoonia litorea</name>
    <dbReference type="NCBI Taxonomy" id="1123755"/>
    <lineage>
        <taxon>Bacteria</taxon>
        <taxon>Pseudomonadati</taxon>
        <taxon>Pseudomonadota</taxon>
        <taxon>Alphaproteobacteria</taxon>
        <taxon>Rhodobacterales</taxon>
        <taxon>Paracoccaceae</taxon>
        <taxon>Yoonia</taxon>
    </lineage>
</organism>
<keyword evidence="1" id="KW-0813">Transport</keyword>
<reference evidence="6 7" key="1">
    <citation type="submission" date="2016-10" db="EMBL/GenBank/DDBJ databases">
        <authorList>
            <person name="de Groot N.N."/>
        </authorList>
    </citation>
    <scope>NUCLEOTIDE SEQUENCE [LARGE SCALE GENOMIC DNA]</scope>
    <source>
        <strain evidence="6 7">DSM 29433</strain>
    </source>
</reference>
<evidence type="ECO:0000256" key="2">
    <source>
        <dbReference type="ARBA" id="ARBA00022741"/>
    </source>
</evidence>
<keyword evidence="3" id="KW-0067">ATP-binding</keyword>
<dbReference type="OrthoDB" id="9801639at2"/>
<dbReference type="InterPro" id="IPR027417">
    <property type="entry name" value="P-loop_NTPase"/>
</dbReference>
<dbReference type="STRING" id="1123755.SAMN05444714_2121"/>
<proteinExistence type="predicted"/>
<evidence type="ECO:0000313" key="7">
    <source>
        <dbReference type="Proteomes" id="UP000198926"/>
    </source>
</evidence>
<dbReference type="PANTHER" id="PTHR15184:SF9">
    <property type="entry name" value="SPI-1 TYPE 3 SECRETION SYSTEM ATPASE"/>
    <property type="match status" value="1"/>
</dbReference>
<dbReference type="InterPro" id="IPR003593">
    <property type="entry name" value="AAA+_ATPase"/>
</dbReference>
<dbReference type="AlphaFoldDB" id="A0A1I6MUI4"/>
<dbReference type="Pfam" id="PF18269">
    <property type="entry name" value="T3SS_ATPase_C"/>
    <property type="match status" value="1"/>
</dbReference>
<dbReference type="InterPro" id="IPR000194">
    <property type="entry name" value="ATPase_F1/V1/A1_a/bsu_nucl-bd"/>
</dbReference>
<dbReference type="InterPro" id="IPR020003">
    <property type="entry name" value="ATPase_a/bsu_AS"/>
</dbReference>
<keyword evidence="4" id="KW-1278">Translocase</keyword>
<dbReference type="RefSeq" id="WP_090208049.1">
    <property type="nucleotide sequence ID" value="NZ_FOZM01000002.1"/>
</dbReference>
<dbReference type="SUPFAM" id="SSF52540">
    <property type="entry name" value="P-loop containing nucleoside triphosphate hydrolases"/>
    <property type="match status" value="1"/>
</dbReference>
<keyword evidence="2" id="KW-0547">Nucleotide-binding</keyword>
<keyword evidence="7" id="KW-1185">Reference proteome</keyword>
<dbReference type="Proteomes" id="UP000198926">
    <property type="component" value="Unassembled WGS sequence"/>
</dbReference>
<evidence type="ECO:0000313" key="6">
    <source>
        <dbReference type="EMBL" id="SFS19198.1"/>
    </source>
</evidence>
<evidence type="ECO:0000256" key="3">
    <source>
        <dbReference type="ARBA" id="ARBA00022840"/>
    </source>
</evidence>
<sequence>MLSKEIEKLRAAIRHVPIRQTVSRVIAVEGQVVIGDMTCSHAKVGDRLHIAATPGPLTAEVIKLTAAGFHALLDAPPTGLRIGDRILLSEPPRFAPDNGWIGRVIDPDGNALDGRPILPGLIARQHDNPPPPAYFRRGFGVRFETGIAVFNTMLPIVSGQRIGLFAGAGVGKTTLIGDLVKGLDADVIVVGLVGERGRELQHFIKEVLGDDGMRKTVIVAATSDRSALVRKRCALAAMTVAEHFRDQGRQVALFIDSITRFCEAYREVAISQGEEAKLRGFPASLPPAVANLCERAGPGVAGAGDITAVFSVLTAGADMDEPVADLLRGILDGHTILSREIAEAGRYPAVDVVRSVSRALPTAATDQENVLIAEARSLLSQNDQAALMVRSGLYEAGSDPLLDRAVACFSALEHFLATADGRDRLAHFSRLRQALV</sequence>
<dbReference type="PANTHER" id="PTHR15184">
    <property type="entry name" value="ATP SYNTHASE"/>
    <property type="match status" value="1"/>
</dbReference>
<evidence type="ECO:0000256" key="1">
    <source>
        <dbReference type="ARBA" id="ARBA00022448"/>
    </source>
</evidence>
<dbReference type="InterPro" id="IPR050053">
    <property type="entry name" value="ATPase_alpha/beta_chains"/>
</dbReference>
<dbReference type="Gene3D" id="3.40.50.12240">
    <property type="match status" value="1"/>
</dbReference>
<dbReference type="InterPro" id="IPR040627">
    <property type="entry name" value="T3SS_ATPase_C"/>
</dbReference>
<feature type="domain" description="AAA+ ATPase" evidence="5">
    <location>
        <begin position="158"/>
        <end position="342"/>
    </location>
</feature>
<protein>
    <submittedName>
        <fullName evidence="6">Flagellum-specific ATP synthase</fullName>
    </submittedName>
</protein>
<dbReference type="GO" id="GO:0005524">
    <property type="term" value="F:ATP binding"/>
    <property type="evidence" value="ECO:0007669"/>
    <property type="project" value="UniProtKB-KW"/>
</dbReference>